<feature type="transmembrane region" description="Helical" evidence="10">
    <location>
        <begin position="351"/>
        <end position="373"/>
    </location>
</feature>
<dbReference type="InterPro" id="IPR030659">
    <property type="entry name" value="SecY_CS"/>
</dbReference>
<dbReference type="PROSITE" id="PS00756">
    <property type="entry name" value="SECY_2"/>
    <property type="match status" value="1"/>
</dbReference>
<feature type="transmembrane region" description="Helical" evidence="10">
    <location>
        <begin position="379"/>
        <end position="401"/>
    </location>
</feature>
<dbReference type="PRINTS" id="PR00303">
    <property type="entry name" value="SECYTRNLCASE"/>
</dbReference>
<reference evidence="14" key="2">
    <citation type="journal article" date="2021" name="PeerJ">
        <title>Extensive microbial diversity within the chicken gut microbiome revealed by metagenomics and culture.</title>
        <authorList>
            <person name="Gilroy R."/>
            <person name="Ravi A."/>
            <person name="Getino M."/>
            <person name="Pursley I."/>
            <person name="Horton D.L."/>
            <person name="Alikhan N.F."/>
            <person name="Baker D."/>
            <person name="Gharbi K."/>
            <person name="Hall N."/>
            <person name="Watson M."/>
            <person name="Adriaenssens E.M."/>
            <person name="Foster-Nyarko E."/>
            <person name="Jarju S."/>
            <person name="Secka A."/>
            <person name="Antonio M."/>
            <person name="Oren A."/>
            <person name="Chaudhuri R.R."/>
            <person name="La Ragione R."/>
            <person name="Hildebrand F."/>
            <person name="Pallen M.J."/>
        </authorList>
    </citation>
    <scope>NUCLEOTIDE SEQUENCE</scope>
    <source>
        <strain evidence="14">CHK195-26880</strain>
    </source>
</reference>
<feature type="transmembrane region" description="Helical" evidence="10">
    <location>
        <begin position="205"/>
        <end position="225"/>
    </location>
</feature>
<dbReference type="Proteomes" id="UP000886833">
    <property type="component" value="Unassembled WGS sequence"/>
</dbReference>
<evidence type="ECO:0000256" key="2">
    <source>
        <dbReference type="ARBA" id="ARBA00005751"/>
    </source>
</evidence>
<dbReference type="PANTHER" id="PTHR10906">
    <property type="entry name" value="SECY/SEC61-ALPHA FAMILY MEMBER"/>
    <property type="match status" value="1"/>
</dbReference>
<dbReference type="GO" id="GO:0005886">
    <property type="term" value="C:plasma membrane"/>
    <property type="evidence" value="ECO:0007669"/>
    <property type="project" value="UniProtKB-SubCell"/>
</dbReference>
<dbReference type="FunFam" id="1.10.3370.10:FF:000001">
    <property type="entry name" value="Preprotein translocase subunit SecY"/>
    <property type="match status" value="1"/>
</dbReference>
<dbReference type="InterPro" id="IPR002208">
    <property type="entry name" value="SecY/SEC61-alpha"/>
</dbReference>
<keyword evidence="10" id="KW-1003">Cell membrane</keyword>
<evidence type="ECO:0000256" key="13">
    <source>
        <dbReference type="RuleBase" id="RU004349"/>
    </source>
</evidence>
<evidence type="ECO:0000256" key="1">
    <source>
        <dbReference type="ARBA" id="ARBA00004141"/>
    </source>
</evidence>
<feature type="transmembrane region" description="Helical" evidence="10">
    <location>
        <begin position="66"/>
        <end position="91"/>
    </location>
</feature>
<dbReference type="Gene3D" id="1.10.3370.10">
    <property type="entry name" value="SecY subunit domain"/>
    <property type="match status" value="1"/>
</dbReference>
<evidence type="ECO:0000256" key="5">
    <source>
        <dbReference type="ARBA" id="ARBA00022927"/>
    </source>
</evidence>
<feature type="transmembrane region" description="Helical" evidence="10">
    <location>
        <begin position="300"/>
        <end position="319"/>
    </location>
</feature>
<evidence type="ECO:0000256" key="10">
    <source>
        <dbReference type="HAMAP-Rule" id="MF_01465"/>
    </source>
</evidence>
<comment type="similarity">
    <text evidence="2 10 13">Belongs to the SecY/SEC61-alpha family.</text>
</comment>
<keyword evidence="4 10" id="KW-0812">Transmembrane</keyword>
<keyword evidence="7 10" id="KW-0811">Translocation</keyword>
<dbReference type="InterPro" id="IPR026593">
    <property type="entry name" value="SecY"/>
</dbReference>
<feature type="transmembrane region" description="Helical" evidence="10">
    <location>
        <begin position="111"/>
        <end position="132"/>
    </location>
</feature>
<name>A0A9D1GA20_9FIRM</name>
<evidence type="ECO:0000256" key="4">
    <source>
        <dbReference type="ARBA" id="ARBA00022692"/>
    </source>
</evidence>
<evidence type="ECO:0000313" key="15">
    <source>
        <dbReference type="Proteomes" id="UP000886833"/>
    </source>
</evidence>
<keyword evidence="3 10" id="KW-0813">Transport</keyword>
<proteinExistence type="inferred from homology"/>
<dbReference type="SUPFAM" id="SSF103491">
    <property type="entry name" value="Preprotein translocase SecY subunit"/>
    <property type="match status" value="1"/>
</dbReference>
<dbReference type="InterPro" id="IPR023201">
    <property type="entry name" value="SecY_dom_sf"/>
</dbReference>
<dbReference type="HAMAP" id="MF_01465">
    <property type="entry name" value="SecY"/>
    <property type="match status" value="1"/>
</dbReference>
<sequence>MPLLKQLFKPTNRDLLKRIGFTLVALAIFIIGTTIQVPGTESITSNLGFLELVNTMGGGALQNFSIFALGVMPYITATIVMQLLGELIPYFQELNKQGHVGRQKINTYSRYMGILFAFIQGYAFSFMFLGRSASATEYIYISVVLTAGTAFLLWLGDQITRKGIGNGLSLIIMAGIIATLPQMFIDAFQGLVVFDGTAQEITLGVVKFILFAIIYFAIIVGVIFVQMAERKVPIQYANKSTTYGQSASYVPIKVNTAGVVPVIFASSLMAIPGIIAGLINNEGFSLFVENYLTYTTPVGFIIYVIFIFLFGFVYTYMVFKPEDFAKNLQESGGYIPGIRPGNETKTYLSKVLTRITCLGSVFLAIIVALPIIFSNVTSLPTSVSIGGTGLLIVVGVALETYKQIEGSLLSRNYKKGYARR</sequence>
<organism evidence="14 15">
    <name type="scientific">Candidatus Onthousia faecipullorum</name>
    <dbReference type="NCBI Taxonomy" id="2840887"/>
    <lineage>
        <taxon>Bacteria</taxon>
        <taxon>Bacillati</taxon>
        <taxon>Bacillota</taxon>
        <taxon>Bacilli</taxon>
        <taxon>Candidatus Onthousia</taxon>
    </lineage>
</organism>
<feature type="transmembrane region" description="Helical" evidence="10">
    <location>
        <begin position="138"/>
        <end position="155"/>
    </location>
</feature>
<keyword evidence="8 10" id="KW-0472">Membrane</keyword>
<comment type="caution">
    <text evidence="14">The sequence shown here is derived from an EMBL/GenBank/DDBJ whole genome shotgun (WGS) entry which is preliminary data.</text>
</comment>
<dbReference type="GO" id="GO:0043952">
    <property type="term" value="P:protein transport by the Sec complex"/>
    <property type="evidence" value="ECO:0007669"/>
    <property type="project" value="UniProtKB-UniRule"/>
</dbReference>
<reference evidence="14" key="1">
    <citation type="submission" date="2020-10" db="EMBL/GenBank/DDBJ databases">
        <authorList>
            <person name="Gilroy R."/>
        </authorList>
    </citation>
    <scope>NUCLEOTIDE SEQUENCE</scope>
    <source>
        <strain evidence="14">CHK195-26880</strain>
    </source>
</reference>
<protein>
    <recommendedName>
        <fullName evidence="9 10">Protein translocase subunit SecY</fullName>
    </recommendedName>
</protein>
<evidence type="ECO:0000256" key="12">
    <source>
        <dbReference type="RuleBase" id="RU003484"/>
    </source>
</evidence>
<evidence type="ECO:0000256" key="9">
    <source>
        <dbReference type="ARBA" id="ARBA00039733"/>
    </source>
</evidence>
<evidence type="ECO:0000256" key="8">
    <source>
        <dbReference type="ARBA" id="ARBA00023136"/>
    </source>
</evidence>
<keyword evidence="6 10" id="KW-1133">Transmembrane helix</keyword>
<evidence type="ECO:0000256" key="7">
    <source>
        <dbReference type="ARBA" id="ARBA00023010"/>
    </source>
</evidence>
<feature type="transmembrane region" description="Helical" evidence="10">
    <location>
        <begin position="167"/>
        <end position="185"/>
    </location>
</feature>
<dbReference type="NCBIfam" id="TIGR00967">
    <property type="entry name" value="3a0501s007"/>
    <property type="match status" value="1"/>
</dbReference>
<dbReference type="Pfam" id="PF00344">
    <property type="entry name" value="SecY"/>
    <property type="match status" value="1"/>
</dbReference>
<dbReference type="GO" id="GO:0006605">
    <property type="term" value="P:protein targeting"/>
    <property type="evidence" value="ECO:0007669"/>
    <property type="project" value="UniProtKB-UniRule"/>
</dbReference>
<dbReference type="EMBL" id="DVKQ01000008">
    <property type="protein sequence ID" value="HIT37026.1"/>
    <property type="molecule type" value="Genomic_DNA"/>
</dbReference>
<comment type="subunit">
    <text evidence="10">Component of the Sec protein translocase complex. Heterotrimer consisting of SecY, SecE and SecG subunits. The heterotrimers can form oligomers, although 1 heterotrimer is thought to be able to translocate proteins. Interacts with the ribosome. Interacts with SecDF, and other proteins may be involved. Interacts with SecA.</text>
</comment>
<accession>A0A9D1GA20</accession>
<feature type="transmembrane region" description="Helical" evidence="10">
    <location>
        <begin position="21"/>
        <end position="39"/>
    </location>
</feature>
<dbReference type="PIRSF" id="PIRSF004557">
    <property type="entry name" value="SecY"/>
    <property type="match status" value="1"/>
</dbReference>
<gene>
    <name evidence="10 14" type="primary">secY</name>
    <name evidence="14" type="ORF">IAB59_00930</name>
</gene>
<dbReference type="AlphaFoldDB" id="A0A9D1GA20"/>
<evidence type="ECO:0000256" key="11">
    <source>
        <dbReference type="RuleBase" id="RU000537"/>
    </source>
</evidence>
<keyword evidence="5 10" id="KW-0653">Protein transport</keyword>
<evidence type="ECO:0000256" key="6">
    <source>
        <dbReference type="ARBA" id="ARBA00022989"/>
    </source>
</evidence>
<comment type="function">
    <text evidence="10 11">The central subunit of the protein translocation channel SecYEG. Consists of two halves formed by TMs 1-5 and 6-10. These two domains form a lateral gate at the front which open onto the bilayer between TMs 2 and 7, and are clamped together by SecE at the back. The channel is closed by both a pore ring composed of hydrophobic SecY resides and a short helix (helix 2A) on the extracellular side of the membrane which forms a plug. The plug probably moves laterally to allow the channel to open. The ring and the pore may move independently.</text>
</comment>
<dbReference type="PROSITE" id="PS00755">
    <property type="entry name" value="SECY_1"/>
    <property type="match status" value="1"/>
</dbReference>
<evidence type="ECO:0000313" key="14">
    <source>
        <dbReference type="EMBL" id="HIT37026.1"/>
    </source>
</evidence>
<comment type="subcellular location">
    <subcellularLocation>
        <location evidence="10">Cell membrane</location>
        <topology evidence="10">Multi-pass membrane protein</topology>
    </subcellularLocation>
    <subcellularLocation>
        <location evidence="1 12">Membrane</location>
        <topology evidence="1 12">Multi-pass membrane protein</topology>
    </subcellularLocation>
</comment>
<evidence type="ECO:0000256" key="3">
    <source>
        <dbReference type="ARBA" id="ARBA00022448"/>
    </source>
</evidence>
<dbReference type="GO" id="GO:0065002">
    <property type="term" value="P:intracellular protein transmembrane transport"/>
    <property type="evidence" value="ECO:0007669"/>
    <property type="project" value="UniProtKB-UniRule"/>
</dbReference>
<feature type="transmembrane region" description="Helical" evidence="10">
    <location>
        <begin position="259"/>
        <end position="280"/>
    </location>
</feature>